<evidence type="ECO:0000256" key="2">
    <source>
        <dbReference type="ARBA" id="ARBA00023295"/>
    </source>
</evidence>
<dbReference type="InterPro" id="IPR017853">
    <property type="entry name" value="GH"/>
</dbReference>
<dbReference type="SUPFAM" id="SSF51445">
    <property type="entry name" value="(Trans)glycosidases"/>
    <property type="match status" value="1"/>
</dbReference>
<dbReference type="GO" id="GO:0004565">
    <property type="term" value="F:beta-galactosidase activity"/>
    <property type="evidence" value="ECO:0007669"/>
    <property type="project" value="UniProtKB-EC"/>
</dbReference>
<evidence type="ECO:0000259" key="3">
    <source>
        <dbReference type="Pfam" id="PF02449"/>
    </source>
</evidence>
<dbReference type="Proteomes" id="UP001482186">
    <property type="component" value="Unassembled WGS sequence"/>
</dbReference>
<keyword evidence="1 4" id="KW-0378">Hydrolase</keyword>
<accession>A0ABV1EJG0</accession>
<name>A0ABV1EJG0_9FIRM</name>
<keyword evidence="2 4" id="KW-0326">Glycosidase</keyword>
<evidence type="ECO:0000313" key="4">
    <source>
        <dbReference type="EMBL" id="MEQ2454062.1"/>
    </source>
</evidence>
<evidence type="ECO:0000256" key="1">
    <source>
        <dbReference type="ARBA" id="ARBA00022801"/>
    </source>
</evidence>
<proteinExistence type="predicted"/>
<dbReference type="EMBL" id="JBBNFM010000005">
    <property type="protein sequence ID" value="MEQ2454062.1"/>
    <property type="molecule type" value="Genomic_DNA"/>
</dbReference>
<dbReference type="InterPro" id="IPR013529">
    <property type="entry name" value="Glyco_hydro_42_N"/>
</dbReference>
<gene>
    <name evidence="4" type="ORF">AAAT04_08395</name>
</gene>
<dbReference type="EC" id="3.2.1.23" evidence="4"/>
<reference evidence="4 5" key="1">
    <citation type="submission" date="2024-04" db="EMBL/GenBank/DDBJ databases">
        <title>Human intestinal bacterial collection.</title>
        <authorList>
            <person name="Pauvert C."/>
            <person name="Hitch T.C.A."/>
            <person name="Clavel T."/>
        </authorList>
    </citation>
    <scope>NUCLEOTIDE SEQUENCE [LARGE SCALE GENOMIC DNA]</scope>
    <source>
        <strain evidence="4 5">CLA-AA-H141</strain>
    </source>
</reference>
<keyword evidence="5" id="KW-1185">Reference proteome</keyword>
<dbReference type="Pfam" id="PF02449">
    <property type="entry name" value="Glyco_hydro_42"/>
    <property type="match status" value="1"/>
</dbReference>
<dbReference type="Gene3D" id="3.20.20.80">
    <property type="entry name" value="Glycosidases"/>
    <property type="match status" value="1"/>
</dbReference>
<dbReference type="RefSeq" id="WP_349115990.1">
    <property type="nucleotide sequence ID" value="NZ_JBBNFM010000005.1"/>
</dbReference>
<comment type="caution">
    <text evidence="4">The sequence shown here is derived from an EMBL/GenBank/DDBJ whole genome shotgun (WGS) entry which is preliminary data.</text>
</comment>
<evidence type="ECO:0000313" key="5">
    <source>
        <dbReference type="Proteomes" id="UP001482186"/>
    </source>
</evidence>
<organism evidence="4 5">
    <name type="scientific">Coprococcus ammoniilyticus</name>
    <dbReference type="NCBI Taxonomy" id="2981785"/>
    <lineage>
        <taxon>Bacteria</taxon>
        <taxon>Bacillati</taxon>
        <taxon>Bacillota</taxon>
        <taxon>Clostridia</taxon>
        <taxon>Lachnospirales</taxon>
        <taxon>Lachnospiraceae</taxon>
        <taxon>Coprococcus</taxon>
    </lineage>
</organism>
<feature type="domain" description="Glycoside hydrolase family 42 N-terminal" evidence="3">
    <location>
        <begin position="27"/>
        <end position="81"/>
    </location>
</feature>
<protein>
    <submittedName>
        <fullName evidence="4">Beta-galactosidase</fullName>
        <ecNumber evidence="4">3.2.1.23</ecNumber>
    </submittedName>
</protein>
<sequence length="158" mass="18743">MKFVGWRIRAEYKRKIRGRSYENGEYSIMGLNLEWKRFTTWNMNDYMEFEIDLVKKLTPDRPVTTNFMQLYDGLDYRKMTELIKELITNAGIRIKELPENVEYHERYTDTHRYAFYINEGDVAAEILNVNGTELLSGQVVNRKNSVDAKNVIIMKGEI</sequence>